<reference evidence="3 4" key="1">
    <citation type="submission" date="2018-06" db="EMBL/GenBank/DDBJ databases">
        <title>Genomic Encyclopedia of Type Strains, Phase III (KMG-III): the genomes of soil and plant-associated and newly described type strains.</title>
        <authorList>
            <person name="Whitman W."/>
        </authorList>
    </citation>
    <scope>NUCLEOTIDE SEQUENCE [LARGE SCALE GENOMIC DNA]</scope>
    <source>
        <strain evidence="3 4">LMG 23644</strain>
    </source>
</reference>
<dbReference type="AlphaFoldDB" id="A0A329B3P6"/>
<comment type="caution">
    <text evidence="3">The sequence shown here is derived from an EMBL/GenBank/DDBJ whole genome shotgun (WGS) entry which is preliminary data.</text>
</comment>
<proteinExistence type="predicted"/>
<evidence type="ECO:0000259" key="1">
    <source>
        <dbReference type="Pfam" id="PF11394"/>
    </source>
</evidence>
<accession>A0A329B3P6</accession>
<dbReference type="InterPro" id="IPR021531">
    <property type="entry name" value="Tla3_N"/>
</dbReference>
<dbReference type="Pfam" id="PF20995">
    <property type="entry name" value="Tla3_C"/>
    <property type="match status" value="1"/>
</dbReference>
<evidence type="ECO:0000313" key="3">
    <source>
        <dbReference type="EMBL" id="RAS14304.1"/>
    </source>
</evidence>
<dbReference type="RefSeq" id="WP_244147215.1">
    <property type="nucleotide sequence ID" value="NZ_CADFFP010000062.1"/>
</dbReference>
<evidence type="ECO:0000313" key="4">
    <source>
        <dbReference type="Proteomes" id="UP000248918"/>
    </source>
</evidence>
<gene>
    <name evidence="3" type="ORF">BX591_1742</name>
</gene>
<protein>
    <submittedName>
        <fullName evidence="3">Uncharacterized protein DUF2875</fullName>
    </submittedName>
</protein>
<feature type="domain" description="Type VI lipase adapter protein Tla3 N-terminal" evidence="1">
    <location>
        <begin position="24"/>
        <end position="68"/>
    </location>
</feature>
<organism evidence="3 4">
    <name type="scientific">Paraburkholderia bryophila</name>
    <dbReference type="NCBI Taxonomy" id="420952"/>
    <lineage>
        <taxon>Bacteria</taxon>
        <taxon>Pseudomonadati</taxon>
        <taxon>Pseudomonadota</taxon>
        <taxon>Betaproteobacteria</taxon>
        <taxon>Burkholderiales</taxon>
        <taxon>Burkholderiaceae</taxon>
        <taxon>Paraburkholderia</taxon>
    </lineage>
</organism>
<sequence length="345" mass="39507">MATHIGDADNGAGITNPLYIRLDEIHTEHGDGVVGKLFEYFDTHPDLPAAVVLIEDGLQTRSYLRTPDADRDLLHSNGYFVPEQPDSFVALMVTRKDRIDRMVRPYVVNAPEAIDNTKTQYDVIKLWNYFWSQQRAYPKPQSDVSEMPWDYWQSKLPEFWKTTPLKIPHGFKPNPWVPIPWTTWQLTEYDNWPVLAYLHRPVRIALSNNHGEPLKKGERIEKLREGWQQALGTLAPNDQPGRIFHDTGMSTNNLALLIQALHDNPQHIDLDDPKDAFDMQRRIGGDTGTSSTWVQMTLALMMGYSDGKTNALINLRDPLHASIVMVSPPDRASREAHPQTFSWDF</sequence>
<feature type="domain" description="Type VI lipase adapter protein Tla3 C-terminal" evidence="2">
    <location>
        <begin position="195"/>
        <end position="328"/>
    </location>
</feature>
<dbReference type="Pfam" id="PF11394">
    <property type="entry name" value="Tla3_N"/>
    <property type="match status" value="1"/>
</dbReference>
<evidence type="ECO:0000259" key="2">
    <source>
        <dbReference type="Pfam" id="PF20995"/>
    </source>
</evidence>
<dbReference type="InterPro" id="IPR048303">
    <property type="entry name" value="Tla3_C"/>
</dbReference>
<name>A0A329B3P6_9BURK</name>
<dbReference type="Proteomes" id="UP000248918">
    <property type="component" value="Unassembled WGS sequence"/>
</dbReference>
<dbReference type="EMBL" id="QLTK01000074">
    <property type="protein sequence ID" value="RAS14304.1"/>
    <property type="molecule type" value="Genomic_DNA"/>
</dbReference>